<feature type="domain" description="Signal transduction histidine kinase internal region" evidence="2">
    <location>
        <begin position="164"/>
        <end position="241"/>
    </location>
</feature>
<dbReference type="EMBL" id="FQYX01000023">
    <property type="protein sequence ID" value="SHJ50853.1"/>
    <property type="molecule type" value="Genomic_DNA"/>
</dbReference>
<keyword evidence="3" id="KW-0418">Kinase</keyword>
<reference evidence="3 4" key="1">
    <citation type="submission" date="2016-11" db="EMBL/GenBank/DDBJ databases">
        <authorList>
            <person name="Jaros S."/>
            <person name="Januszkiewicz K."/>
            <person name="Wedrychowicz H."/>
        </authorList>
    </citation>
    <scope>NUCLEOTIDE SEQUENCE [LARGE SCALE GENOMIC DNA]</scope>
    <source>
        <strain evidence="3 4">CGMCC 1.8863</strain>
    </source>
</reference>
<name>A0A1M6JW25_9FLAO</name>
<feature type="transmembrane region" description="Helical" evidence="1">
    <location>
        <begin position="12"/>
        <end position="32"/>
    </location>
</feature>
<accession>A0A1M6JW25</accession>
<dbReference type="OrthoDB" id="9809908at2"/>
<dbReference type="STRING" id="558155.SAMN04487911_12337"/>
<keyword evidence="3" id="KW-0808">Transferase</keyword>
<keyword evidence="1" id="KW-0812">Transmembrane</keyword>
<evidence type="ECO:0000313" key="3">
    <source>
        <dbReference type="EMBL" id="SHJ50853.1"/>
    </source>
</evidence>
<sequence length="345" mass="41334">MQRLKQVNLQEISKIAVLISVLITLPLTLTLFKSVWLSDELFSKDLFNDLVLKLLFFFIFSWTTLQFNTNWIYNIRSKKKWIDLGIRFLANLIILFTSTSIFSYIYPYFVEKTISDREAGFVIFIFIVVHIIILFISRILRLQIIQRENILENEYLKQQNLENELTALKNQINPHFLFNSLNSLNYLIRDNKEATMFVKKLSFMYRYILQSGDRDLVQLKDELKFLESYIYLIKTRYRDRFQTEINIDEKYLERKIPPLALQLLVENAVKHNEISETNPLKVIIYSENESIYVENKLRIRTTLAEGTGNGLLNLYKRYYMIRKQQIVIDRKNEFFRVKLPLNKML</sequence>
<feature type="transmembrane region" description="Helical" evidence="1">
    <location>
        <begin position="119"/>
        <end position="140"/>
    </location>
</feature>
<dbReference type="PANTHER" id="PTHR34220:SF7">
    <property type="entry name" value="SENSOR HISTIDINE KINASE YPDA"/>
    <property type="match status" value="1"/>
</dbReference>
<dbReference type="RefSeq" id="WP_072765240.1">
    <property type="nucleotide sequence ID" value="NZ_FQYX01000023.1"/>
</dbReference>
<evidence type="ECO:0000259" key="2">
    <source>
        <dbReference type="Pfam" id="PF06580"/>
    </source>
</evidence>
<feature type="transmembrane region" description="Helical" evidence="1">
    <location>
        <begin position="85"/>
        <end position="107"/>
    </location>
</feature>
<organism evidence="3 4">
    <name type="scientific">Arenibacter nanhaiticus</name>
    <dbReference type="NCBI Taxonomy" id="558155"/>
    <lineage>
        <taxon>Bacteria</taxon>
        <taxon>Pseudomonadati</taxon>
        <taxon>Bacteroidota</taxon>
        <taxon>Flavobacteriia</taxon>
        <taxon>Flavobacteriales</taxon>
        <taxon>Flavobacteriaceae</taxon>
        <taxon>Arenibacter</taxon>
    </lineage>
</organism>
<dbReference type="Pfam" id="PF06580">
    <property type="entry name" value="His_kinase"/>
    <property type="match status" value="1"/>
</dbReference>
<evidence type="ECO:0000313" key="4">
    <source>
        <dbReference type="Proteomes" id="UP000184231"/>
    </source>
</evidence>
<protein>
    <submittedName>
        <fullName evidence="3">Histidine kinase</fullName>
    </submittedName>
</protein>
<dbReference type="PANTHER" id="PTHR34220">
    <property type="entry name" value="SENSOR HISTIDINE KINASE YPDA"/>
    <property type="match status" value="1"/>
</dbReference>
<keyword evidence="1" id="KW-0472">Membrane</keyword>
<keyword evidence="4" id="KW-1185">Reference proteome</keyword>
<feature type="transmembrane region" description="Helical" evidence="1">
    <location>
        <begin position="52"/>
        <end position="73"/>
    </location>
</feature>
<proteinExistence type="predicted"/>
<dbReference type="InterPro" id="IPR050640">
    <property type="entry name" value="Bact_2-comp_sensor_kinase"/>
</dbReference>
<dbReference type="AlphaFoldDB" id="A0A1M6JW25"/>
<gene>
    <name evidence="3" type="ORF">SAMN04487911_12337</name>
</gene>
<dbReference type="GO" id="GO:0000155">
    <property type="term" value="F:phosphorelay sensor kinase activity"/>
    <property type="evidence" value="ECO:0007669"/>
    <property type="project" value="InterPro"/>
</dbReference>
<dbReference type="InterPro" id="IPR010559">
    <property type="entry name" value="Sig_transdc_His_kin_internal"/>
</dbReference>
<dbReference type="GO" id="GO:0016020">
    <property type="term" value="C:membrane"/>
    <property type="evidence" value="ECO:0007669"/>
    <property type="project" value="InterPro"/>
</dbReference>
<keyword evidence="1" id="KW-1133">Transmembrane helix</keyword>
<evidence type="ECO:0000256" key="1">
    <source>
        <dbReference type="SAM" id="Phobius"/>
    </source>
</evidence>
<dbReference type="Proteomes" id="UP000184231">
    <property type="component" value="Unassembled WGS sequence"/>
</dbReference>